<dbReference type="GO" id="GO:0008720">
    <property type="term" value="F:D-lactate dehydrogenase (NAD+) activity"/>
    <property type="evidence" value="ECO:0007669"/>
    <property type="project" value="TreeGrafter"/>
</dbReference>
<evidence type="ECO:0000256" key="3">
    <source>
        <dbReference type="RuleBase" id="RU003719"/>
    </source>
</evidence>
<dbReference type="InterPro" id="IPR006139">
    <property type="entry name" value="D-isomer_2_OHA_DH_cat_dom"/>
</dbReference>
<dbReference type="HOGENOM" id="CLU_019796_1_1_9"/>
<accession>A0A0F4LJU5</accession>
<dbReference type="Pfam" id="PF00389">
    <property type="entry name" value="2-Hacid_dh"/>
    <property type="match status" value="1"/>
</dbReference>
<evidence type="ECO:0000256" key="1">
    <source>
        <dbReference type="ARBA" id="ARBA00005854"/>
    </source>
</evidence>
<protein>
    <submittedName>
        <fullName evidence="6">D-isomer specific 2-hydroxyacid dehydrogenase, catalytic domain protein</fullName>
    </submittedName>
</protein>
<dbReference type="RefSeq" id="WP_046324142.1">
    <property type="nucleotide sequence ID" value="NZ_JBHTMT010000010.1"/>
</dbReference>
<dbReference type="InterPro" id="IPR029752">
    <property type="entry name" value="D-isomer_DH_CS1"/>
</dbReference>
<reference evidence="6 7" key="1">
    <citation type="submission" date="2015-01" db="EMBL/GenBank/DDBJ databases">
        <title>Comparative genomics of the lactic acid bacteria isolated from the honey bee gut.</title>
        <authorList>
            <person name="Ellegaard K.M."/>
            <person name="Tamarit D."/>
            <person name="Javelind E."/>
            <person name="Olofsson T."/>
            <person name="Andersson S.G."/>
            <person name="Vasquez A."/>
        </authorList>
    </citation>
    <scope>NUCLEOTIDE SEQUENCE [LARGE SCALE GENOMIC DNA]</scope>
    <source>
        <strain evidence="6 7">Hma8</strain>
    </source>
</reference>
<dbReference type="PANTHER" id="PTHR43026">
    <property type="entry name" value="2-HYDROXYACID DEHYDROGENASE HOMOLOG 1-RELATED"/>
    <property type="match status" value="1"/>
</dbReference>
<feature type="domain" description="D-isomer specific 2-hydroxyacid dehydrogenase catalytic" evidence="4">
    <location>
        <begin position="8"/>
        <end position="329"/>
    </location>
</feature>
<name>A0A0F4LJU5_9LACO</name>
<gene>
    <name evidence="6" type="primary">idhA</name>
    <name evidence="6" type="ORF">JF74_01860</name>
</gene>
<dbReference type="PATRIC" id="fig|1218507.3.peg.346"/>
<evidence type="ECO:0000313" key="7">
    <source>
        <dbReference type="Proteomes" id="UP000033531"/>
    </source>
</evidence>
<sequence>MFKIVAYGVRENEVDYFKKLNKYNYELQLESDMLTHDNVETAKGADAVLLRANCVGDATNLAKFNEWGIKYVFTRTVGYNHIDLKAAKKYDMKVARVPAYSPYAVAELAMTLGMMLFRHTALATTLTNKGNFSVSTATFSGEVHSSTVGIIGTGRIGATEAQLYHGMGTNVLGYDPYPSDFAKQYVKFVSQDELLAQSDIVSIHVPYFPGQNDNLIDEAFLGKMKNNAVLVNTARSQLADYPAVIKAIKDGQIAGFASDVLPDEAEVLGHNYNGNITNDLTRQLTELYPKVLLTPHIGSYTSPALTDMINVSYENFHQVLETGHTDNDVKLD</sequence>
<dbReference type="PROSITE" id="PS00065">
    <property type="entry name" value="D_2_HYDROXYACID_DH_1"/>
    <property type="match status" value="1"/>
</dbReference>
<evidence type="ECO:0000313" key="6">
    <source>
        <dbReference type="EMBL" id="KJY58514.1"/>
    </source>
</evidence>
<dbReference type="Gene3D" id="3.40.50.720">
    <property type="entry name" value="NAD(P)-binding Rossmann-like Domain"/>
    <property type="match status" value="2"/>
</dbReference>
<dbReference type="Proteomes" id="UP000033531">
    <property type="component" value="Unassembled WGS sequence"/>
</dbReference>
<dbReference type="Pfam" id="PF02826">
    <property type="entry name" value="2-Hacid_dh_C"/>
    <property type="match status" value="1"/>
</dbReference>
<organism evidence="6 7">
    <name type="scientific">Lactobacillus melliventris</name>
    <dbReference type="NCBI Taxonomy" id="1218507"/>
    <lineage>
        <taxon>Bacteria</taxon>
        <taxon>Bacillati</taxon>
        <taxon>Bacillota</taxon>
        <taxon>Bacilli</taxon>
        <taxon>Lactobacillales</taxon>
        <taxon>Lactobacillaceae</taxon>
        <taxon>Lactobacillus</taxon>
    </lineage>
</organism>
<dbReference type="InterPro" id="IPR036291">
    <property type="entry name" value="NAD(P)-bd_dom_sf"/>
</dbReference>
<evidence type="ECO:0000256" key="2">
    <source>
        <dbReference type="ARBA" id="ARBA00023027"/>
    </source>
</evidence>
<comment type="similarity">
    <text evidence="1 3">Belongs to the D-isomer specific 2-hydroxyacid dehydrogenase family.</text>
</comment>
<proteinExistence type="inferred from homology"/>
<dbReference type="InterPro" id="IPR058205">
    <property type="entry name" value="D-LDH-like"/>
</dbReference>
<dbReference type="GO" id="GO:0051287">
    <property type="term" value="F:NAD binding"/>
    <property type="evidence" value="ECO:0007669"/>
    <property type="project" value="InterPro"/>
</dbReference>
<feature type="domain" description="D-isomer specific 2-hydroxyacid dehydrogenase NAD-binding" evidence="5">
    <location>
        <begin position="112"/>
        <end position="298"/>
    </location>
</feature>
<evidence type="ECO:0000259" key="5">
    <source>
        <dbReference type="Pfam" id="PF02826"/>
    </source>
</evidence>
<dbReference type="EMBL" id="JXLI01000004">
    <property type="protein sequence ID" value="KJY58514.1"/>
    <property type="molecule type" value="Genomic_DNA"/>
</dbReference>
<dbReference type="SUPFAM" id="SSF51735">
    <property type="entry name" value="NAD(P)-binding Rossmann-fold domains"/>
    <property type="match status" value="1"/>
</dbReference>
<dbReference type="STRING" id="1218507.JF74_01860"/>
<keyword evidence="2" id="KW-0520">NAD</keyword>
<dbReference type="PANTHER" id="PTHR43026:SF1">
    <property type="entry name" value="2-HYDROXYACID DEHYDROGENASE HOMOLOG 1-RELATED"/>
    <property type="match status" value="1"/>
</dbReference>
<dbReference type="AlphaFoldDB" id="A0A0F4LJU5"/>
<keyword evidence="3" id="KW-0560">Oxidoreductase</keyword>
<dbReference type="InterPro" id="IPR006140">
    <property type="entry name" value="D-isomer_DH_NAD-bd"/>
</dbReference>
<comment type="caution">
    <text evidence="6">The sequence shown here is derived from an EMBL/GenBank/DDBJ whole genome shotgun (WGS) entry which is preliminary data.</text>
</comment>
<evidence type="ECO:0000259" key="4">
    <source>
        <dbReference type="Pfam" id="PF00389"/>
    </source>
</evidence>
<dbReference type="SUPFAM" id="SSF52283">
    <property type="entry name" value="Formate/glycerate dehydrogenase catalytic domain-like"/>
    <property type="match status" value="1"/>
</dbReference>
<dbReference type="OrthoDB" id="9805416at2"/>